<evidence type="ECO:0000256" key="1">
    <source>
        <dbReference type="SAM" id="MobiDB-lite"/>
    </source>
</evidence>
<sequence length="95" mass="10356">MTPFYFLVDAQPGDNPSRDAARLRTIARGVFVEKVLGNVLDPGVWLDNFHDPARAHTANGAVGPIEDNVTTALLSPPATRRETPISTPYEVQKTI</sequence>
<feature type="region of interest" description="Disordered" evidence="1">
    <location>
        <begin position="74"/>
        <end position="95"/>
    </location>
</feature>
<dbReference type="RefSeq" id="WP_261517135.1">
    <property type="nucleotide sequence ID" value="NZ_JAODNV010000028.1"/>
</dbReference>
<evidence type="ECO:0000313" key="3">
    <source>
        <dbReference type="Proteomes" id="UP001149009"/>
    </source>
</evidence>
<gene>
    <name evidence="2" type="ORF">NYR54_18135</name>
</gene>
<name>A0A9X3B7S8_9HYPH</name>
<dbReference type="Proteomes" id="UP001149009">
    <property type="component" value="Unassembled WGS sequence"/>
</dbReference>
<proteinExistence type="predicted"/>
<accession>A0A9X3B7S8</accession>
<dbReference type="EMBL" id="JAODNV010000028">
    <property type="protein sequence ID" value="MCT8992183.1"/>
    <property type="molecule type" value="Genomic_DNA"/>
</dbReference>
<keyword evidence="3" id="KW-1185">Reference proteome</keyword>
<organism evidence="2 3">
    <name type="scientific">Chelativorans petroleitrophicus</name>
    <dbReference type="NCBI Taxonomy" id="2975484"/>
    <lineage>
        <taxon>Bacteria</taxon>
        <taxon>Pseudomonadati</taxon>
        <taxon>Pseudomonadota</taxon>
        <taxon>Alphaproteobacteria</taxon>
        <taxon>Hyphomicrobiales</taxon>
        <taxon>Phyllobacteriaceae</taxon>
        <taxon>Chelativorans</taxon>
    </lineage>
</organism>
<protein>
    <submittedName>
        <fullName evidence="2">Uncharacterized protein</fullName>
    </submittedName>
</protein>
<reference evidence="2" key="1">
    <citation type="submission" date="2022-08" db="EMBL/GenBank/DDBJ databases">
        <title>Chelativorans sichuanense sp. nov., a paraffin oil-degrading bacterium isolated from a mixture of oil-based drill cuttings and paddy soil.</title>
        <authorList>
            <person name="Yu J."/>
            <person name="Liu H."/>
            <person name="Chen Q."/>
        </authorList>
    </citation>
    <scope>NUCLEOTIDE SEQUENCE</scope>
    <source>
        <strain evidence="2">SCAU 2101</strain>
    </source>
</reference>
<comment type="caution">
    <text evidence="2">The sequence shown here is derived from an EMBL/GenBank/DDBJ whole genome shotgun (WGS) entry which is preliminary data.</text>
</comment>
<dbReference type="AlphaFoldDB" id="A0A9X3B7S8"/>
<evidence type="ECO:0000313" key="2">
    <source>
        <dbReference type="EMBL" id="MCT8992183.1"/>
    </source>
</evidence>